<accession>A0ABY7JGH5</accession>
<evidence type="ECO:0000313" key="1">
    <source>
        <dbReference type="EMBL" id="WAV96586.1"/>
    </source>
</evidence>
<gene>
    <name evidence="1" type="ORF">NB645_07070</name>
</gene>
<reference evidence="1" key="1">
    <citation type="journal article" date="2022" name="Front. Microbiol.">
        <title>New perspectives on an old grouping: The genomic and phenotypic variability of Oxalobacter formigenes and the implications for calcium oxalate stone prevention.</title>
        <authorList>
            <person name="Chmiel J.A."/>
            <person name="Carr C."/>
            <person name="Stuivenberg G.A."/>
            <person name="Venema R."/>
            <person name="Chanyi R.M."/>
            <person name="Al K.F."/>
            <person name="Giguere D."/>
            <person name="Say H."/>
            <person name="Akouris P.P."/>
            <person name="Dominguez Romero S.A."/>
            <person name="Kwong A."/>
            <person name="Tai V."/>
            <person name="Koval S.F."/>
            <person name="Razvi H."/>
            <person name="Bjazevic J."/>
            <person name="Burton J.P."/>
        </authorList>
    </citation>
    <scope>NUCLEOTIDE SEQUENCE</scope>
    <source>
        <strain evidence="1">HOxNP-1</strain>
    </source>
</reference>
<sequence>MNKDKTLKETILEILDEKLYPVYLEEMSTITTDRVDGGMCIVVNRSEFRKGNPYFKVVNHNSFDKATKIARISFLDLKYIIHKNTDGKENWILNIKEKKQLVKLFNQKSTNIFRNGKRMSNWEKAIAQYNLENRLIGDVEEAEDKKLKDTKDFETDPLPIDLPMPNYMKL</sequence>
<keyword evidence="2" id="KW-1185">Reference proteome</keyword>
<organism evidence="1 2">
    <name type="scientific">Oxalobacter aliiformigenes</name>
    <dbReference type="NCBI Taxonomy" id="2946593"/>
    <lineage>
        <taxon>Bacteria</taxon>
        <taxon>Pseudomonadati</taxon>
        <taxon>Pseudomonadota</taxon>
        <taxon>Betaproteobacteria</taxon>
        <taxon>Burkholderiales</taxon>
        <taxon>Oxalobacteraceae</taxon>
        <taxon>Oxalobacter</taxon>
    </lineage>
</organism>
<evidence type="ECO:0000313" key="2">
    <source>
        <dbReference type="Proteomes" id="UP001164794"/>
    </source>
</evidence>
<dbReference type="Proteomes" id="UP001164794">
    <property type="component" value="Chromosome"/>
</dbReference>
<proteinExistence type="predicted"/>
<name>A0ABY7JGH5_9BURK</name>
<dbReference type="EMBL" id="CP098248">
    <property type="protein sequence ID" value="WAV96586.1"/>
    <property type="molecule type" value="Genomic_DNA"/>
</dbReference>
<protein>
    <submittedName>
        <fullName evidence="1">Uncharacterized protein</fullName>
    </submittedName>
</protein>
<dbReference type="RefSeq" id="WP_269264063.1">
    <property type="nucleotide sequence ID" value="NZ_CP098248.1"/>
</dbReference>